<dbReference type="SUPFAM" id="SSF51735">
    <property type="entry name" value="NAD(P)-binding Rossmann-fold domains"/>
    <property type="match status" value="1"/>
</dbReference>
<evidence type="ECO:0000256" key="6">
    <source>
        <dbReference type="ARBA" id="ARBA00023264"/>
    </source>
</evidence>
<keyword evidence="7" id="KW-0547">Nucleotide-binding</keyword>
<feature type="domain" description="Glycerol-3-phosphate dehydrogenase NAD-dependent N-terminal" evidence="11">
    <location>
        <begin position="11"/>
        <end position="167"/>
    </location>
</feature>
<keyword evidence="7" id="KW-0521">NADP</keyword>
<dbReference type="InterPro" id="IPR006109">
    <property type="entry name" value="G3P_DH_NAD-dep_C"/>
</dbReference>
<comment type="caution">
    <text evidence="7">Lacks conserved residue(s) required for the propagation of feature annotation.</text>
</comment>
<feature type="binding site" evidence="7">
    <location>
        <position position="252"/>
    </location>
    <ligand>
        <name>sn-glycerol 3-phosphate</name>
        <dbReference type="ChEBI" id="CHEBI:57597"/>
    </ligand>
</feature>
<dbReference type="InterPro" id="IPR008927">
    <property type="entry name" value="6-PGluconate_DH-like_C_sf"/>
</dbReference>
<name>A0ABU3K9J5_9BACT</name>
<feature type="active site" description="Proton acceptor" evidence="7">
    <location>
        <position position="199"/>
    </location>
</feature>
<keyword evidence="14" id="KW-1185">Reference proteome</keyword>
<dbReference type="SUPFAM" id="SSF48179">
    <property type="entry name" value="6-phosphogluconate dehydrogenase C-terminal domain-like"/>
    <property type="match status" value="1"/>
</dbReference>
<dbReference type="RefSeq" id="WP_313833549.1">
    <property type="nucleotide sequence ID" value="NZ_JAQOUE010000001.1"/>
</dbReference>
<dbReference type="Pfam" id="PF07479">
    <property type="entry name" value="NAD_Gly3P_dh_C"/>
    <property type="match status" value="1"/>
</dbReference>
<comment type="catalytic activity">
    <reaction evidence="7 9">
        <text>sn-glycerol 3-phosphate + NADP(+) = dihydroxyacetone phosphate + NADPH + H(+)</text>
        <dbReference type="Rhea" id="RHEA:11096"/>
        <dbReference type="ChEBI" id="CHEBI:15378"/>
        <dbReference type="ChEBI" id="CHEBI:57597"/>
        <dbReference type="ChEBI" id="CHEBI:57642"/>
        <dbReference type="ChEBI" id="CHEBI:57783"/>
        <dbReference type="ChEBI" id="CHEBI:58349"/>
        <dbReference type="EC" id="1.1.1.94"/>
    </reaction>
</comment>
<evidence type="ECO:0000256" key="3">
    <source>
        <dbReference type="ARBA" id="ARBA00023002"/>
    </source>
</evidence>
<comment type="subcellular location">
    <subcellularLocation>
        <location evidence="7">Cytoplasm</location>
    </subcellularLocation>
</comment>
<feature type="binding site" evidence="7">
    <location>
        <position position="287"/>
    </location>
    <ligand>
        <name>NADPH</name>
        <dbReference type="ChEBI" id="CHEBI:57783"/>
    </ligand>
</feature>
<evidence type="ECO:0000256" key="5">
    <source>
        <dbReference type="ARBA" id="ARBA00023209"/>
    </source>
</evidence>
<evidence type="ECO:0000259" key="12">
    <source>
        <dbReference type="Pfam" id="PF07479"/>
    </source>
</evidence>
<evidence type="ECO:0000256" key="4">
    <source>
        <dbReference type="ARBA" id="ARBA00023098"/>
    </source>
</evidence>
<dbReference type="PIRSF" id="PIRSF000114">
    <property type="entry name" value="Glycerol-3-P_dh"/>
    <property type="match status" value="1"/>
</dbReference>
<feature type="binding site" evidence="7">
    <location>
        <position position="113"/>
    </location>
    <ligand>
        <name>NADPH</name>
        <dbReference type="ChEBI" id="CHEBI:57783"/>
    </ligand>
</feature>
<evidence type="ECO:0000256" key="2">
    <source>
        <dbReference type="ARBA" id="ARBA00022516"/>
    </source>
</evidence>
<reference evidence="13 14" key="1">
    <citation type="journal article" date="2023" name="ISME J.">
        <title>Cultivation and genomic characterization of novel and ubiquitous marine nitrite-oxidizing bacteria from the Nitrospirales.</title>
        <authorList>
            <person name="Mueller A.J."/>
            <person name="Daebeler A."/>
            <person name="Herbold C.W."/>
            <person name="Kirkegaard R.H."/>
            <person name="Daims H."/>
        </authorList>
    </citation>
    <scope>NUCLEOTIDE SEQUENCE [LARGE SCALE GENOMIC DNA]</scope>
    <source>
        <strain evidence="13 14">EB</strain>
    </source>
</reference>
<comment type="function">
    <text evidence="7">Catalyzes the reduction of the glycolytic intermediate dihydroxyacetone phosphate (DHAP) to sn-glycerol 3-phosphate (G3P), the key precursor for phospholipid synthesis.</text>
</comment>
<keyword evidence="6 7" id="KW-1208">Phospholipid metabolism</keyword>
<dbReference type="InterPro" id="IPR006168">
    <property type="entry name" value="G3P_DH_NAD-dep"/>
</dbReference>
<evidence type="ECO:0000313" key="14">
    <source>
        <dbReference type="Proteomes" id="UP001250932"/>
    </source>
</evidence>
<dbReference type="PROSITE" id="PS00957">
    <property type="entry name" value="NAD_G3PDH"/>
    <property type="match status" value="1"/>
</dbReference>
<feature type="binding site" evidence="7">
    <location>
        <position position="264"/>
    </location>
    <ligand>
        <name>sn-glycerol 3-phosphate</name>
        <dbReference type="ChEBI" id="CHEBI:57597"/>
    </ligand>
</feature>
<feature type="compositionally biased region" description="Basic and acidic residues" evidence="10">
    <location>
        <begin position="332"/>
        <end position="341"/>
    </location>
</feature>
<keyword evidence="4 7" id="KW-0443">Lipid metabolism</keyword>
<feature type="region of interest" description="Disordered" evidence="10">
    <location>
        <begin position="332"/>
        <end position="359"/>
    </location>
</feature>
<dbReference type="HAMAP" id="MF_00394">
    <property type="entry name" value="NAD_Glyc3P_dehydrog"/>
    <property type="match status" value="1"/>
</dbReference>
<feature type="binding site" evidence="7">
    <location>
        <position position="199"/>
    </location>
    <ligand>
        <name>sn-glycerol 3-phosphate</name>
        <dbReference type="ChEBI" id="CHEBI:57597"/>
    </ligand>
</feature>
<feature type="binding site" evidence="7">
    <location>
        <position position="262"/>
    </location>
    <ligand>
        <name>sn-glycerol 3-phosphate</name>
        <dbReference type="ChEBI" id="CHEBI:57597"/>
    </ligand>
</feature>
<feature type="binding site" evidence="7">
    <location>
        <position position="148"/>
    </location>
    <ligand>
        <name>NADPH</name>
        <dbReference type="ChEBI" id="CHEBI:57783"/>
    </ligand>
</feature>
<dbReference type="EC" id="1.1.1.94" evidence="7"/>
<dbReference type="NCBIfam" id="NF000942">
    <property type="entry name" value="PRK00094.1-4"/>
    <property type="match status" value="1"/>
</dbReference>
<dbReference type="NCBIfam" id="NF000940">
    <property type="entry name" value="PRK00094.1-2"/>
    <property type="match status" value="1"/>
</dbReference>
<sequence>MTTPHSTIRRVAVIGAGAWGTCLARHLAENHLTVKLWAFESEVVEAVNMTHENTVFLPGVSLPKSLIATTSFSEALSNADLLIFAVPSHVMRMVLKNMKPSLSKAAPIVVATKGIEEDTLKFMTQVLQEILPSDWAYGITVLTGPSFAAEVCQSKPTTILLAGQDPALTTQLQSVFMTSVFRVYTGSDVLGAQLGGALKNVMAIAAGVVDGLQLGGNARAALITRGLAEIIRLGVALGADVHTLYGLSGLGDLVLTCTGSLSRNYTVGVQLGQGKSLERILEDTITVAEGIRTTRAAMSLATQLHVEMPIVQGIHALLFEGKSARQAVEELMSRSAKEETSHTLAHPPSSSSEFPAGRS</sequence>
<dbReference type="PANTHER" id="PTHR11728">
    <property type="entry name" value="GLYCEROL-3-PHOSPHATE DEHYDROGENASE"/>
    <property type="match status" value="1"/>
</dbReference>
<dbReference type="InterPro" id="IPR011128">
    <property type="entry name" value="G3P_DH_NAD-dep_N"/>
</dbReference>
<protein>
    <recommendedName>
        <fullName evidence="7">Glycerol-3-phosphate dehydrogenase [NAD(P)+]</fullName>
        <ecNumber evidence="7">1.1.1.94</ecNumber>
    </recommendedName>
    <alternativeName>
        <fullName evidence="7">NAD(P)(+)-dependent glycerol-3-phosphate dehydrogenase</fullName>
    </alternativeName>
    <alternativeName>
        <fullName evidence="7">NAD(P)H-dependent dihydroxyacetone-phosphate reductase</fullName>
    </alternativeName>
</protein>
<evidence type="ECO:0000256" key="9">
    <source>
        <dbReference type="RuleBase" id="RU000439"/>
    </source>
</evidence>
<evidence type="ECO:0000256" key="8">
    <source>
        <dbReference type="RuleBase" id="RU000437"/>
    </source>
</evidence>
<feature type="binding site" evidence="7">
    <location>
        <position position="289"/>
    </location>
    <ligand>
        <name>NADPH</name>
        <dbReference type="ChEBI" id="CHEBI:57783"/>
    </ligand>
</feature>
<keyword evidence="3 7" id="KW-0560">Oxidoreductase</keyword>
<evidence type="ECO:0000256" key="7">
    <source>
        <dbReference type="HAMAP-Rule" id="MF_00394"/>
    </source>
</evidence>
<dbReference type="Gene3D" id="3.40.50.720">
    <property type="entry name" value="NAD(P)-binding Rossmann-like Domain"/>
    <property type="match status" value="1"/>
</dbReference>
<dbReference type="PANTHER" id="PTHR11728:SF1">
    <property type="entry name" value="GLYCEROL-3-PHOSPHATE DEHYDROGENASE [NAD(+)] 2, CHLOROPLASTIC"/>
    <property type="match status" value="1"/>
</dbReference>
<feature type="binding site" evidence="7">
    <location>
        <position position="263"/>
    </location>
    <ligand>
        <name>sn-glycerol 3-phosphate</name>
        <dbReference type="ChEBI" id="CHEBI:57597"/>
    </ligand>
</feature>
<gene>
    <name evidence="7" type="primary">gpsA</name>
    <name evidence="13" type="ORF">PPG34_11935</name>
</gene>
<feature type="binding site" evidence="7">
    <location>
        <position position="263"/>
    </location>
    <ligand>
        <name>NADPH</name>
        <dbReference type="ChEBI" id="CHEBI:57783"/>
    </ligand>
</feature>
<comment type="pathway">
    <text evidence="7">Membrane lipid metabolism; glycerophospholipid metabolism.</text>
</comment>
<evidence type="ECO:0000256" key="1">
    <source>
        <dbReference type="ARBA" id="ARBA00011009"/>
    </source>
</evidence>
<feature type="binding site" evidence="7">
    <location>
        <position position="146"/>
    </location>
    <ligand>
        <name>sn-glycerol 3-phosphate</name>
        <dbReference type="ChEBI" id="CHEBI:57597"/>
    </ligand>
</feature>
<feature type="binding site" evidence="7">
    <location>
        <position position="19"/>
    </location>
    <ligand>
        <name>NADPH</name>
        <dbReference type="ChEBI" id="CHEBI:57783"/>
    </ligand>
</feature>
<evidence type="ECO:0000313" key="13">
    <source>
        <dbReference type="EMBL" id="MDT7043066.1"/>
    </source>
</evidence>
<keyword evidence="7" id="KW-0963">Cytoplasm</keyword>
<feature type="binding site" evidence="7">
    <location>
        <position position="144"/>
    </location>
    <ligand>
        <name>sn-glycerol 3-phosphate</name>
        <dbReference type="ChEBI" id="CHEBI:57597"/>
    </ligand>
</feature>
<organism evidence="13 14">
    <name type="scientific">Candidatus Nitronereus thalassa</name>
    <dbReference type="NCBI Taxonomy" id="3020898"/>
    <lineage>
        <taxon>Bacteria</taxon>
        <taxon>Pseudomonadati</taxon>
        <taxon>Nitrospirota</taxon>
        <taxon>Nitrospiria</taxon>
        <taxon>Nitrospirales</taxon>
        <taxon>Nitrospiraceae</taxon>
        <taxon>Candidatus Nitronereus</taxon>
    </lineage>
</organism>
<evidence type="ECO:0000259" key="11">
    <source>
        <dbReference type="Pfam" id="PF01210"/>
    </source>
</evidence>
<comment type="similarity">
    <text evidence="1 7 8">Belongs to the NAD-dependent glycerol-3-phosphate dehydrogenase family.</text>
</comment>
<keyword evidence="2 7" id="KW-0444">Lipid biosynthesis</keyword>
<dbReference type="PRINTS" id="PR00077">
    <property type="entry name" value="GPDHDRGNASE"/>
</dbReference>
<dbReference type="Gene3D" id="1.10.1040.10">
    <property type="entry name" value="N-(1-d-carboxylethyl)-l-norvaline Dehydrogenase, domain 2"/>
    <property type="match status" value="1"/>
</dbReference>
<evidence type="ECO:0000256" key="10">
    <source>
        <dbReference type="SAM" id="MobiDB-lite"/>
    </source>
</evidence>
<dbReference type="InterPro" id="IPR013328">
    <property type="entry name" value="6PGD_dom2"/>
</dbReference>
<dbReference type="Proteomes" id="UP001250932">
    <property type="component" value="Unassembled WGS sequence"/>
</dbReference>
<accession>A0ABU3K9J5</accession>
<feature type="domain" description="Glycerol-3-phosphate dehydrogenase NAD-dependent C-terminal" evidence="12">
    <location>
        <begin position="188"/>
        <end position="329"/>
    </location>
</feature>
<proteinExistence type="inferred from homology"/>
<comment type="caution">
    <text evidence="13">The sequence shown here is derived from an EMBL/GenBank/DDBJ whole genome shotgun (WGS) entry which is preliminary data.</text>
</comment>
<dbReference type="EMBL" id="JAQOUE010000001">
    <property type="protein sequence ID" value="MDT7043066.1"/>
    <property type="molecule type" value="Genomic_DNA"/>
</dbReference>
<keyword evidence="5 7" id="KW-0594">Phospholipid biosynthesis</keyword>
<keyword evidence="7 8" id="KW-0520">NAD</keyword>
<feature type="binding site" evidence="7">
    <location>
        <position position="113"/>
    </location>
    <ligand>
        <name>sn-glycerol 3-phosphate</name>
        <dbReference type="ChEBI" id="CHEBI:57597"/>
    </ligand>
</feature>
<comment type="catalytic activity">
    <reaction evidence="7">
        <text>sn-glycerol 3-phosphate + NAD(+) = dihydroxyacetone phosphate + NADH + H(+)</text>
        <dbReference type="Rhea" id="RHEA:11092"/>
        <dbReference type="ChEBI" id="CHEBI:15378"/>
        <dbReference type="ChEBI" id="CHEBI:57540"/>
        <dbReference type="ChEBI" id="CHEBI:57597"/>
        <dbReference type="ChEBI" id="CHEBI:57642"/>
        <dbReference type="ChEBI" id="CHEBI:57945"/>
        <dbReference type="EC" id="1.1.1.94"/>
    </reaction>
</comment>
<dbReference type="InterPro" id="IPR036291">
    <property type="entry name" value="NAD(P)-bd_dom_sf"/>
</dbReference>
<dbReference type="Pfam" id="PF01210">
    <property type="entry name" value="NAD_Gly3P_dh_N"/>
    <property type="match status" value="1"/>
</dbReference>